<dbReference type="EMBL" id="CP107567">
    <property type="protein sequence ID" value="UYQ62992.1"/>
    <property type="molecule type" value="Genomic_DNA"/>
</dbReference>
<dbReference type="Proteomes" id="UP001163878">
    <property type="component" value="Chromosome"/>
</dbReference>
<keyword evidence="3" id="KW-1185">Reference proteome</keyword>
<evidence type="ECO:0000256" key="1">
    <source>
        <dbReference type="SAM" id="Phobius"/>
    </source>
</evidence>
<evidence type="ECO:0000313" key="3">
    <source>
        <dbReference type="Proteomes" id="UP001163878"/>
    </source>
</evidence>
<proteinExistence type="predicted"/>
<sequence length="258" mass="27648">MTEQAEQMDQAEAQTVPGRSRRRYPVRLLAAAVGLAVVAGAGVWGRSALAGADRTAPTVLWAAPAEDPNLDVPPLEPTGLAAQLLPVPGFWSLGPDVDEYGNDSVLGAERAVALLKQGSRGLPSAQRKRHDKAVEKLRIKGLAARSYRSASDQFVVETRLTQLENTKAVTDIAAFQKELADTLGVFRKGPKIEGHPKAKCYLMPEIDDLELDAMMCTGHVGEVLVTMNAYGTKPLSTRGVADMVRDQLDHIASPGESV</sequence>
<gene>
    <name evidence="2" type="ORF">OGH68_16860</name>
</gene>
<keyword evidence="1" id="KW-1133">Transmembrane helix</keyword>
<accession>A0ABY6IAL9</accession>
<organism evidence="2 3">
    <name type="scientific">Streptomyces peucetius</name>
    <dbReference type="NCBI Taxonomy" id="1950"/>
    <lineage>
        <taxon>Bacteria</taxon>
        <taxon>Bacillati</taxon>
        <taxon>Actinomycetota</taxon>
        <taxon>Actinomycetes</taxon>
        <taxon>Kitasatosporales</taxon>
        <taxon>Streptomycetaceae</taxon>
        <taxon>Streptomyces</taxon>
    </lineage>
</organism>
<name>A0ABY6IAL9_STRPE</name>
<keyword evidence="1" id="KW-0812">Transmembrane</keyword>
<evidence type="ECO:0000313" key="2">
    <source>
        <dbReference type="EMBL" id="UYQ62992.1"/>
    </source>
</evidence>
<dbReference type="RefSeq" id="WP_264244910.1">
    <property type="nucleotide sequence ID" value="NZ_CP107567.1"/>
</dbReference>
<keyword evidence="1" id="KW-0472">Membrane</keyword>
<reference evidence="2" key="1">
    <citation type="submission" date="2022-10" db="EMBL/GenBank/DDBJ databases">
        <title>Cytochrome P450 Catalyzes Benzene Ring Formation in the Biosynthesis of Trialkyl-Substituted Aromatic Polyketides.</title>
        <authorList>
            <person name="Zhao E."/>
            <person name="Ge H."/>
        </authorList>
    </citation>
    <scope>NUCLEOTIDE SEQUENCE</scope>
    <source>
        <strain evidence="2">NA0869</strain>
    </source>
</reference>
<protein>
    <recommendedName>
        <fullName evidence="4">Secreted protein</fullName>
    </recommendedName>
</protein>
<feature type="transmembrane region" description="Helical" evidence="1">
    <location>
        <begin position="28"/>
        <end position="45"/>
    </location>
</feature>
<evidence type="ECO:0008006" key="4">
    <source>
        <dbReference type="Google" id="ProtNLM"/>
    </source>
</evidence>